<feature type="transmembrane region" description="Helical" evidence="1">
    <location>
        <begin position="169"/>
        <end position="187"/>
    </location>
</feature>
<reference evidence="2 4" key="2">
    <citation type="submission" date="2023-12" db="EMBL/GenBank/DDBJ databases">
        <title>Characterization of antibiotic resistance in Aeromonas spp. in hospital effluent.</title>
        <authorList>
            <person name="Negoseki B.R.S."/>
            <person name="Krul D."/>
            <person name="Siqueira A.C."/>
            <person name="Almeida M."/>
            <person name="Mesa D."/>
            <person name="Conte D."/>
            <person name="Dalla-Costa L.M."/>
        </authorList>
    </citation>
    <scope>NUCLEOTIDE SEQUENCE [LARGE SCALE GENOMIC DNA]</scope>
    <source>
        <strain evidence="2 4">36v</strain>
    </source>
</reference>
<dbReference type="RefSeq" id="WP_202154998.1">
    <property type="nucleotide sequence ID" value="NZ_JAYGOJ010000006.1"/>
</dbReference>
<protein>
    <submittedName>
        <fullName evidence="3">DUF4400 domain-containing protein</fullName>
    </submittedName>
</protein>
<organism evidence="3">
    <name type="scientific">Aeromonas caviae</name>
    <name type="common">Aeromonas punctata</name>
    <dbReference type="NCBI Taxonomy" id="648"/>
    <lineage>
        <taxon>Bacteria</taxon>
        <taxon>Pseudomonadati</taxon>
        <taxon>Pseudomonadota</taxon>
        <taxon>Gammaproteobacteria</taxon>
        <taxon>Aeromonadales</taxon>
        <taxon>Aeromonadaceae</taxon>
        <taxon>Aeromonas</taxon>
    </lineage>
</organism>
<evidence type="ECO:0000313" key="4">
    <source>
        <dbReference type="Proteomes" id="UP001304847"/>
    </source>
</evidence>
<keyword evidence="1" id="KW-0472">Membrane</keyword>
<evidence type="ECO:0000313" key="3">
    <source>
        <dbReference type="EMBL" id="QQX12742.1"/>
    </source>
</evidence>
<dbReference type="AlphaFoldDB" id="A0A7U0QRT4"/>
<gene>
    <name evidence="3" type="ORF">JC965_26835</name>
    <name evidence="2" type="ORF">VCX44_02435</name>
</gene>
<keyword evidence="4" id="KW-1185">Reference proteome</keyword>
<proteinExistence type="predicted"/>
<sequence length="222" mass="25157">MILTEDRQDVGQKDTFGDLVRLLAFLVVCFLPFLQERAQYQYTIEREVLANQEVMTSPGYGTAQGVAKGFYNVVMTDLGVYRFLHVTLDNTKTPSDKFEAFWAKFLIVSERIVDNVPLLVYQIGWRLGVVGYWVLYFIPFFGANIYSGVQHWKLSLAQASGAKIERFKVYRIVVRYSLFAFVLYLLIPSAGAATAAKYLVPGGLFVCAVMINKMVSAFHKMV</sequence>
<reference evidence="3" key="1">
    <citation type="submission" date="2021-01" db="EMBL/GenBank/DDBJ databases">
        <title>GES Beta-lactamases isolated from hospital effluents in Brazil.</title>
        <authorList>
            <person name="Conte D."/>
            <person name="Mesa D."/>
            <person name="Palmeiro J.K."/>
            <person name="Dalla-Costa L.M."/>
        </authorList>
    </citation>
    <scope>NUCLEOTIDE SEQUENCE [LARGE SCALE GENOMIC DNA]</scope>
    <source>
        <strain evidence="3">Aero21</strain>
        <plasmid evidence="3">p1</plasmid>
    </source>
</reference>
<feature type="transmembrane region" description="Helical" evidence="1">
    <location>
        <begin position="199"/>
        <end position="218"/>
    </location>
</feature>
<evidence type="ECO:0000256" key="1">
    <source>
        <dbReference type="SAM" id="Phobius"/>
    </source>
</evidence>
<feature type="transmembrane region" description="Helical" evidence="1">
    <location>
        <begin position="16"/>
        <end position="34"/>
    </location>
</feature>
<keyword evidence="1" id="KW-0812">Transmembrane</keyword>
<dbReference type="Pfam" id="PF14348">
    <property type="entry name" value="DtrJ-like"/>
    <property type="match status" value="1"/>
</dbReference>
<accession>A0A7U0QRT4</accession>
<dbReference type="Proteomes" id="UP001304847">
    <property type="component" value="Unassembled WGS sequence"/>
</dbReference>
<dbReference type="InterPro" id="IPR022266">
    <property type="entry name" value="DtrJ-like"/>
</dbReference>
<keyword evidence="1" id="KW-1133">Transmembrane helix</keyword>
<dbReference type="EMBL" id="CP068231">
    <property type="protein sequence ID" value="QQX12742.1"/>
    <property type="molecule type" value="Genomic_DNA"/>
</dbReference>
<keyword evidence="3" id="KW-0614">Plasmid</keyword>
<geneLocation type="plasmid" evidence="3">
    <name>p1</name>
</geneLocation>
<dbReference type="EMBL" id="JAYGOJ010000006">
    <property type="protein sequence ID" value="MEA9434698.1"/>
    <property type="molecule type" value="Genomic_DNA"/>
</dbReference>
<name>A0A7U0QRT4_AERCA</name>
<evidence type="ECO:0000313" key="2">
    <source>
        <dbReference type="EMBL" id="MEA9434698.1"/>
    </source>
</evidence>